<keyword evidence="7" id="KW-1185">Reference proteome</keyword>
<keyword evidence="2" id="KW-0040">ANK repeat</keyword>
<dbReference type="PANTHER" id="PTHR14491:SF7">
    <property type="entry name" value="SOSONDOWAH, ISOFORM G"/>
    <property type="match status" value="1"/>
</dbReference>
<dbReference type="Pfam" id="PF25877">
    <property type="entry name" value="WHD_SOWAH"/>
    <property type="match status" value="1"/>
</dbReference>
<evidence type="ECO:0000256" key="2">
    <source>
        <dbReference type="ARBA" id="ARBA00023043"/>
    </source>
</evidence>
<dbReference type="OrthoDB" id="60433at2759"/>
<gene>
    <name evidence="6" type="ORF">NEZAVI_LOCUS1018</name>
</gene>
<feature type="domain" description="SOWAHA-C winged helix-turn-helix" evidence="5">
    <location>
        <begin position="7"/>
        <end position="78"/>
    </location>
</feature>
<protein>
    <recommendedName>
        <fullName evidence="5">SOWAHA-C winged helix-turn-helix domain-containing protein</fullName>
    </recommendedName>
</protein>
<accession>A0A9P0E426</accession>
<keyword evidence="1" id="KW-0677">Repeat</keyword>
<proteinExistence type="inferred from homology"/>
<comment type="similarity">
    <text evidence="3">Belongs to the SOWAH family.</text>
</comment>
<dbReference type="Proteomes" id="UP001152798">
    <property type="component" value="Chromosome 1"/>
</dbReference>
<dbReference type="InterPro" id="IPR058889">
    <property type="entry name" value="WHD_SOWAHA-C"/>
</dbReference>
<feature type="region of interest" description="Disordered" evidence="4">
    <location>
        <begin position="449"/>
        <end position="515"/>
    </location>
</feature>
<name>A0A9P0E426_NEZVI</name>
<evidence type="ECO:0000259" key="5">
    <source>
        <dbReference type="Pfam" id="PF25877"/>
    </source>
</evidence>
<evidence type="ECO:0000256" key="3">
    <source>
        <dbReference type="ARBA" id="ARBA00038122"/>
    </source>
</evidence>
<dbReference type="EMBL" id="OV725077">
    <property type="protein sequence ID" value="CAH1389650.1"/>
    <property type="molecule type" value="Genomic_DNA"/>
</dbReference>
<sequence length="515" mass="56563">MSDLSSLSVDAVKAFMLSKGGKVTNHELVKHFKTVLTHPGTRDEARIKFKEIVNTLATITKDSEGGKQLVLRKKYRNGGEPSLTLPTDLNLQYTPVYQSPTTEYPEMSRRASQDSLFASITFRSPLTSPLTPSLPGTPLSDVFLPSPAFLGAPSTPISSSAPSVPPTTPVDIPAMQSSPFRTPPATPRDPPAPVSYPQDTPTADPPPVPPRRRSSELKLQQHLEEVNSENKENVEDGKISVKERSQKFDRMASEGALHKAAIHNKKRQEKADKDEEDGVTLFDTKSREWIVRCAQGDYQAIAKLAGDNPKLVKFKTALHWAAKHGNEDLIKLIAGTHNADVNARTNGGYTALHIAMQFGHEDVYSLLTDVYGADGNLRDWSGKKPRQYQTHKGTSVSADTFRKIKARKKHAEKDLGFLRIGSLNVRVKRTTEAFSNFLGVGSNDKIHKHWGSADNLPQGDGKKMPPPKFAPIKKRKSKRAIDFSPRGSIASEGKPMEAQDSDSDAGFGSTWQSTV</sequence>
<dbReference type="SUPFAM" id="SSF48403">
    <property type="entry name" value="Ankyrin repeat"/>
    <property type="match status" value="1"/>
</dbReference>
<dbReference type="PANTHER" id="PTHR14491">
    <property type="entry name" value="SOSONDOWAH, ISOFORM G"/>
    <property type="match status" value="1"/>
</dbReference>
<organism evidence="6 7">
    <name type="scientific">Nezara viridula</name>
    <name type="common">Southern green stink bug</name>
    <name type="synonym">Cimex viridulus</name>
    <dbReference type="NCBI Taxonomy" id="85310"/>
    <lineage>
        <taxon>Eukaryota</taxon>
        <taxon>Metazoa</taxon>
        <taxon>Ecdysozoa</taxon>
        <taxon>Arthropoda</taxon>
        <taxon>Hexapoda</taxon>
        <taxon>Insecta</taxon>
        <taxon>Pterygota</taxon>
        <taxon>Neoptera</taxon>
        <taxon>Paraneoptera</taxon>
        <taxon>Hemiptera</taxon>
        <taxon>Heteroptera</taxon>
        <taxon>Panheteroptera</taxon>
        <taxon>Pentatomomorpha</taxon>
        <taxon>Pentatomoidea</taxon>
        <taxon>Pentatomidae</taxon>
        <taxon>Pentatominae</taxon>
        <taxon>Nezara</taxon>
    </lineage>
</organism>
<feature type="compositionally biased region" description="Pro residues" evidence="4">
    <location>
        <begin position="181"/>
        <end position="194"/>
    </location>
</feature>
<dbReference type="Pfam" id="PF12796">
    <property type="entry name" value="Ank_2"/>
    <property type="match status" value="1"/>
</dbReference>
<dbReference type="InterPro" id="IPR002110">
    <property type="entry name" value="Ankyrin_rpt"/>
</dbReference>
<feature type="region of interest" description="Disordered" evidence="4">
    <location>
        <begin position="155"/>
        <end position="216"/>
    </location>
</feature>
<evidence type="ECO:0000313" key="7">
    <source>
        <dbReference type="Proteomes" id="UP001152798"/>
    </source>
</evidence>
<dbReference type="SMART" id="SM00248">
    <property type="entry name" value="ANK"/>
    <property type="match status" value="2"/>
</dbReference>
<dbReference type="Gene3D" id="1.25.40.20">
    <property type="entry name" value="Ankyrin repeat-containing domain"/>
    <property type="match status" value="1"/>
</dbReference>
<dbReference type="InterPro" id="IPR036770">
    <property type="entry name" value="Ankyrin_rpt-contain_sf"/>
</dbReference>
<evidence type="ECO:0000256" key="4">
    <source>
        <dbReference type="SAM" id="MobiDB-lite"/>
    </source>
</evidence>
<reference evidence="6" key="1">
    <citation type="submission" date="2022-01" db="EMBL/GenBank/DDBJ databases">
        <authorList>
            <person name="King R."/>
        </authorList>
    </citation>
    <scope>NUCLEOTIDE SEQUENCE</scope>
</reference>
<dbReference type="AlphaFoldDB" id="A0A9P0E426"/>
<evidence type="ECO:0000313" key="6">
    <source>
        <dbReference type="EMBL" id="CAH1389650.1"/>
    </source>
</evidence>
<evidence type="ECO:0000256" key="1">
    <source>
        <dbReference type="ARBA" id="ARBA00022737"/>
    </source>
</evidence>